<dbReference type="SUPFAM" id="SSF47598">
    <property type="entry name" value="Ribbon-helix-helix"/>
    <property type="match status" value="1"/>
</dbReference>
<organism evidence="1 2">
    <name type="scientific">Abyssobacteria bacterium (strain SURF_5)</name>
    <dbReference type="NCBI Taxonomy" id="2093360"/>
    <lineage>
        <taxon>Bacteria</taxon>
        <taxon>Pseudomonadati</taxon>
        <taxon>Candidatus Hydrogenedentota</taxon>
        <taxon>Candidatus Abyssobacteria</taxon>
    </lineage>
</organism>
<dbReference type="EMBL" id="QZKU01000130">
    <property type="protein sequence ID" value="RJP15959.1"/>
    <property type="molecule type" value="Genomic_DNA"/>
</dbReference>
<name>A0A3A4N855_ABYX5</name>
<dbReference type="Gene3D" id="1.10.1220.10">
    <property type="entry name" value="Met repressor-like"/>
    <property type="match status" value="1"/>
</dbReference>
<dbReference type="InterPro" id="IPR013321">
    <property type="entry name" value="Arc_rbn_hlx_hlx"/>
</dbReference>
<reference evidence="1 2" key="1">
    <citation type="journal article" date="2017" name="ISME J.">
        <title>Energy and carbon metabolisms in a deep terrestrial subsurface fluid microbial community.</title>
        <authorList>
            <person name="Momper L."/>
            <person name="Jungbluth S.P."/>
            <person name="Lee M.D."/>
            <person name="Amend J.P."/>
        </authorList>
    </citation>
    <scope>NUCLEOTIDE SEQUENCE [LARGE SCALE GENOMIC DNA]</scope>
    <source>
        <strain evidence="1">SURF_5</strain>
    </source>
</reference>
<dbReference type="InterPro" id="IPR010985">
    <property type="entry name" value="Ribbon_hlx_hlx"/>
</dbReference>
<dbReference type="GO" id="GO:0006355">
    <property type="term" value="P:regulation of DNA-templated transcription"/>
    <property type="evidence" value="ECO:0007669"/>
    <property type="project" value="InterPro"/>
</dbReference>
<evidence type="ECO:0000313" key="2">
    <source>
        <dbReference type="Proteomes" id="UP000265882"/>
    </source>
</evidence>
<accession>A0A3A4N855</accession>
<proteinExistence type="predicted"/>
<dbReference type="AlphaFoldDB" id="A0A3A4N855"/>
<evidence type="ECO:0000313" key="1">
    <source>
        <dbReference type="EMBL" id="RJP15959.1"/>
    </source>
</evidence>
<protein>
    <submittedName>
        <fullName evidence="1">CopG family transcriptional regulator</fullName>
    </submittedName>
</protein>
<gene>
    <name evidence="1" type="ORF">C4520_19695</name>
</gene>
<sequence>MAAKTKRATIYLEEDLHKALRLKSVETSHSVSELVNKAVRESLSEDAEDLDAFDERAGEPLISYEEMIKRLKKDGRL</sequence>
<comment type="caution">
    <text evidence="1">The sequence shown here is derived from an EMBL/GenBank/DDBJ whole genome shotgun (WGS) entry which is preliminary data.</text>
</comment>
<dbReference type="Proteomes" id="UP000265882">
    <property type="component" value="Unassembled WGS sequence"/>
</dbReference>